<organism evidence="3">
    <name type="scientific">Echinostoma caproni</name>
    <dbReference type="NCBI Taxonomy" id="27848"/>
    <lineage>
        <taxon>Eukaryota</taxon>
        <taxon>Metazoa</taxon>
        <taxon>Spiralia</taxon>
        <taxon>Lophotrochozoa</taxon>
        <taxon>Platyhelminthes</taxon>
        <taxon>Trematoda</taxon>
        <taxon>Digenea</taxon>
        <taxon>Plagiorchiida</taxon>
        <taxon>Echinostomata</taxon>
        <taxon>Echinostomatoidea</taxon>
        <taxon>Echinostomatidae</taxon>
        <taxon>Echinostoma</taxon>
    </lineage>
</organism>
<sequence>MERQMAARFRQHLVSHGHLCHQHYGFQPGRPCISNLLMARECWTEDNTKGHETGIIFVDFNKTFDKMLRFQATVRFPRQTEILARWCVDIPMH</sequence>
<reference evidence="1 2" key="2">
    <citation type="submission" date="2018-11" db="EMBL/GenBank/DDBJ databases">
        <authorList>
            <consortium name="Pathogen Informatics"/>
        </authorList>
    </citation>
    <scope>NUCLEOTIDE SEQUENCE [LARGE SCALE GENOMIC DNA]</scope>
    <source>
        <strain evidence="1 2">Egypt</strain>
    </source>
</reference>
<dbReference type="WBParaSite" id="ECPE_0000511401-mRNA-1">
    <property type="protein sequence ID" value="ECPE_0000511401-mRNA-1"/>
    <property type="gene ID" value="ECPE_0000511401"/>
</dbReference>
<name>A0A183ADR7_9TREM</name>
<evidence type="ECO:0000313" key="2">
    <source>
        <dbReference type="Proteomes" id="UP000272942"/>
    </source>
</evidence>
<dbReference type="OrthoDB" id="6243574at2759"/>
<evidence type="ECO:0000313" key="3">
    <source>
        <dbReference type="WBParaSite" id="ECPE_0000511401-mRNA-1"/>
    </source>
</evidence>
<keyword evidence="2" id="KW-1185">Reference proteome</keyword>
<accession>A0A183ADR7</accession>
<gene>
    <name evidence="1" type="ORF">ECPE_LOCUS5102</name>
</gene>
<dbReference type="AlphaFoldDB" id="A0A183ADR7"/>
<protein>
    <submittedName>
        <fullName evidence="3">Reverse transcriptase domain-containing protein</fullName>
    </submittedName>
</protein>
<proteinExistence type="predicted"/>
<reference evidence="3" key="1">
    <citation type="submission" date="2016-06" db="UniProtKB">
        <authorList>
            <consortium name="WormBaseParasite"/>
        </authorList>
    </citation>
    <scope>IDENTIFICATION</scope>
</reference>
<dbReference type="EMBL" id="UZAN01041949">
    <property type="protein sequence ID" value="VDP74541.1"/>
    <property type="molecule type" value="Genomic_DNA"/>
</dbReference>
<dbReference type="Proteomes" id="UP000272942">
    <property type="component" value="Unassembled WGS sequence"/>
</dbReference>
<evidence type="ECO:0000313" key="1">
    <source>
        <dbReference type="EMBL" id="VDP74541.1"/>
    </source>
</evidence>